<dbReference type="GO" id="GO:0008195">
    <property type="term" value="F:phosphatidate phosphatase activity"/>
    <property type="evidence" value="ECO:0007669"/>
    <property type="project" value="InterPro"/>
</dbReference>
<feature type="region of interest" description="Disordered" evidence="1">
    <location>
        <begin position="173"/>
        <end position="264"/>
    </location>
</feature>
<evidence type="ECO:0000256" key="1">
    <source>
        <dbReference type="SAM" id="MobiDB-lite"/>
    </source>
</evidence>
<evidence type="ECO:0000313" key="3">
    <source>
        <dbReference type="EMBL" id="KAF1808896.1"/>
    </source>
</evidence>
<dbReference type="GO" id="GO:0030479">
    <property type="term" value="C:actin cortical patch"/>
    <property type="evidence" value="ECO:0007669"/>
    <property type="project" value="TreeGrafter"/>
</dbReference>
<accession>A0A6G1FT35</accession>
<dbReference type="EMBL" id="ML975178">
    <property type="protein sequence ID" value="KAF1808896.1"/>
    <property type="molecule type" value="Genomic_DNA"/>
</dbReference>
<dbReference type="PANTHER" id="PTHR28208">
    <property type="entry name" value="PHOSPHATIDATE PHOSPHATASE APP1"/>
    <property type="match status" value="1"/>
</dbReference>
<dbReference type="InterPro" id="IPR019236">
    <property type="entry name" value="APP1_cat"/>
</dbReference>
<dbReference type="Proteomes" id="UP000504638">
    <property type="component" value="Unplaced"/>
</dbReference>
<dbReference type="PANTHER" id="PTHR28208:SF3">
    <property type="entry name" value="PHOSPHATIDATE PHOSPHATASE APP1"/>
    <property type="match status" value="1"/>
</dbReference>
<gene>
    <name evidence="3 5" type="ORF">P152DRAFT_404627</name>
</gene>
<feature type="compositionally biased region" description="Polar residues" evidence="1">
    <location>
        <begin position="783"/>
        <end position="794"/>
    </location>
</feature>
<organism evidence="3">
    <name type="scientific">Eremomyces bilateralis CBS 781.70</name>
    <dbReference type="NCBI Taxonomy" id="1392243"/>
    <lineage>
        <taxon>Eukaryota</taxon>
        <taxon>Fungi</taxon>
        <taxon>Dikarya</taxon>
        <taxon>Ascomycota</taxon>
        <taxon>Pezizomycotina</taxon>
        <taxon>Dothideomycetes</taxon>
        <taxon>Dothideomycetes incertae sedis</taxon>
        <taxon>Eremomycetales</taxon>
        <taxon>Eremomycetaceae</taxon>
        <taxon>Eremomyces</taxon>
    </lineage>
</organism>
<name>A0A6G1FT35_9PEZI</name>
<protein>
    <recommendedName>
        <fullName evidence="2">Phosphatidate phosphatase APP1 catalytic domain-containing protein</fullName>
    </recommendedName>
</protein>
<feature type="region of interest" description="Disordered" evidence="1">
    <location>
        <begin position="1"/>
        <end position="31"/>
    </location>
</feature>
<evidence type="ECO:0000313" key="5">
    <source>
        <dbReference type="RefSeq" id="XP_033530527.1"/>
    </source>
</evidence>
<feature type="compositionally biased region" description="Pro residues" evidence="1">
    <location>
        <begin position="699"/>
        <end position="713"/>
    </location>
</feature>
<dbReference type="Gene3D" id="6.10.140.100">
    <property type="match status" value="1"/>
</dbReference>
<feature type="compositionally biased region" description="Basic and acidic residues" evidence="1">
    <location>
        <begin position="211"/>
        <end position="259"/>
    </location>
</feature>
<keyword evidence="4" id="KW-1185">Reference proteome</keyword>
<feature type="region of interest" description="Disordered" evidence="1">
    <location>
        <begin position="510"/>
        <end position="544"/>
    </location>
</feature>
<dbReference type="RefSeq" id="XP_033530527.1">
    <property type="nucleotide sequence ID" value="XM_033676771.1"/>
</dbReference>
<feature type="region of interest" description="Disordered" evidence="1">
    <location>
        <begin position="95"/>
        <end position="123"/>
    </location>
</feature>
<feature type="compositionally biased region" description="Basic and acidic residues" evidence="1">
    <location>
        <begin position="99"/>
        <end position="123"/>
    </location>
</feature>
<feature type="compositionally biased region" description="Low complexity" evidence="1">
    <location>
        <begin position="761"/>
        <end position="773"/>
    </location>
</feature>
<dbReference type="Pfam" id="PF09949">
    <property type="entry name" value="APP1_cat"/>
    <property type="match status" value="1"/>
</dbReference>
<feature type="domain" description="Phosphatidate phosphatase APP1 catalytic" evidence="2">
    <location>
        <begin position="353"/>
        <end position="502"/>
    </location>
</feature>
<dbReference type="OrthoDB" id="2117591at2759"/>
<dbReference type="GeneID" id="54417341"/>
<reference evidence="5" key="3">
    <citation type="submission" date="2025-04" db="UniProtKB">
        <authorList>
            <consortium name="RefSeq"/>
        </authorList>
    </citation>
    <scope>IDENTIFICATION</scope>
    <source>
        <strain evidence="5">CBS 781.70</strain>
    </source>
</reference>
<feature type="compositionally biased region" description="Polar residues" evidence="1">
    <location>
        <begin position="716"/>
        <end position="735"/>
    </location>
</feature>
<dbReference type="PIRSF" id="PIRSF037464">
    <property type="entry name" value="UCP037464_APP1"/>
    <property type="match status" value="1"/>
</dbReference>
<reference evidence="3 5" key="1">
    <citation type="submission" date="2020-01" db="EMBL/GenBank/DDBJ databases">
        <authorList>
            <consortium name="DOE Joint Genome Institute"/>
            <person name="Haridas S."/>
            <person name="Albert R."/>
            <person name="Binder M."/>
            <person name="Bloem J."/>
            <person name="Labutti K."/>
            <person name="Salamov A."/>
            <person name="Andreopoulos B."/>
            <person name="Baker S.E."/>
            <person name="Barry K."/>
            <person name="Bills G."/>
            <person name="Bluhm B.H."/>
            <person name="Cannon C."/>
            <person name="Castanera R."/>
            <person name="Culley D.E."/>
            <person name="Daum C."/>
            <person name="Ezra D."/>
            <person name="Gonzalez J.B."/>
            <person name="Henrissat B."/>
            <person name="Kuo A."/>
            <person name="Liang C."/>
            <person name="Lipzen A."/>
            <person name="Lutzoni F."/>
            <person name="Magnuson J."/>
            <person name="Mondo S."/>
            <person name="Nolan M."/>
            <person name="Ohm R."/>
            <person name="Pangilinan J."/>
            <person name="Park H.-J."/>
            <person name="Ramirez L."/>
            <person name="Alfaro M."/>
            <person name="Sun H."/>
            <person name="Tritt A."/>
            <person name="Yoshinaga Y."/>
            <person name="Zwiers L.-H."/>
            <person name="Turgeon B.G."/>
            <person name="Goodwin S.B."/>
            <person name="Spatafora J.W."/>
            <person name="Crous P.W."/>
            <person name="Grigoriev I.V."/>
        </authorList>
    </citation>
    <scope>NUCLEOTIDE SEQUENCE</scope>
    <source>
        <strain evidence="3 5">CBS 781.70</strain>
    </source>
</reference>
<dbReference type="InterPro" id="IPR017210">
    <property type="entry name" value="APP1"/>
</dbReference>
<feature type="compositionally biased region" description="Polar residues" evidence="1">
    <location>
        <begin position="510"/>
        <end position="540"/>
    </location>
</feature>
<sequence length="846" mass="93448">MNPTDPSPPPGDARWNLSTLRSEGREPGARRRKIAGYLRAANELRQTYQSSYGGGWNGEGGMEDGVEGGHPGHGAVVARAGERMVVFPSYARRHVRGREKREEGGGVEKQERESGKGEGDPQEEFWRQRWDQYEDNNAVVDVDVRGWIYSPQRGPLTRKQRLFVGLARQLVGLQAPTPEGQEGARSRGPSPGRGARTDEEIVRQEANAIMKKGEEEAKRADRGEYSESARRPEIKKHGGTESPREESRENVNAVQKREAWNQPAQMSKEELAIANENLMARLNPFMANPMQNLPVSAFFYNDDVSRQRTVYTDAAGHFALRAALDFIPTHVRILAGENLSATTGIRVIEPHGVSLISDIDDTIKHTAINSGAREIFRNAFIRDLCDLTIKGVREWYDRLFDMGVKFHYVSNSPWQLFPVLESFFANAGLPPGSFHLKRYSGMLQGIFEPVAERKKSSLDRIAQDFPERRFILVGDSGEADLEVYTDFVLENPGRVLAIFIRDITTTTSRGFFDPSVNNPTSSTGKPNSGSRNSWLASSNAAEDDDPHLRAAIQASLKDVEDEAASPNALPRRPSAPGAPQSTQVRNIGDLIDLSDPDPNEAQHRSSPGGLHRANTADLLWELSPTDQGKRNGRAPPPKPPAKPTKLRGASVTHETTPSPAQEFFPRKPLPPPPPKPRRLSSTGKTPPPTKLSVSKSPSKPAPPKQPRPTPPEQSHPDNQSYVSLAKQKLTTTYNHIPSLYPSGPPHSTTGSRTPPAPPPHSSSSTLSVHSSTSNPTIPHDPSPTHNPGQEAQQGNKREQLWRVRWARAEQTLRERGGGVVLRRWREGGDVVGECIKVVQRAAREER</sequence>
<feature type="compositionally biased region" description="Pro residues" evidence="1">
    <location>
        <begin position="1"/>
        <end position="11"/>
    </location>
</feature>
<evidence type="ECO:0000259" key="2">
    <source>
        <dbReference type="Pfam" id="PF09949"/>
    </source>
</evidence>
<evidence type="ECO:0000313" key="4">
    <source>
        <dbReference type="Proteomes" id="UP000504638"/>
    </source>
</evidence>
<dbReference type="AlphaFoldDB" id="A0A6G1FT35"/>
<reference evidence="5" key="2">
    <citation type="submission" date="2020-04" db="EMBL/GenBank/DDBJ databases">
        <authorList>
            <consortium name="NCBI Genome Project"/>
        </authorList>
    </citation>
    <scope>NUCLEOTIDE SEQUENCE</scope>
    <source>
        <strain evidence="5">CBS 781.70</strain>
    </source>
</reference>
<dbReference type="InterPro" id="IPR052935">
    <property type="entry name" value="Mg2+_PAP"/>
</dbReference>
<proteinExistence type="predicted"/>
<feature type="region of interest" description="Disordered" evidence="1">
    <location>
        <begin position="624"/>
        <end position="801"/>
    </location>
</feature>
<feature type="region of interest" description="Disordered" evidence="1">
    <location>
        <begin position="557"/>
        <end position="611"/>
    </location>
</feature>